<feature type="non-terminal residue" evidence="2">
    <location>
        <position position="1"/>
    </location>
</feature>
<dbReference type="AlphaFoldDB" id="V6TPL2"/>
<organism evidence="2 3">
    <name type="scientific">Giardia intestinalis</name>
    <name type="common">Giardia lamblia</name>
    <dbReference type="NCBI Taxonomy" id="5741"/>
    <lineage>
        <taxon>Eukaryota</taxon>
        <taxon>Metamonada</taxon>
        <taxon>Diplomonadida</taxon>
        <taxon>Hexamitidae</taxon>
        <taxon>Giardiinae</taxon>
        <taxon>Giardia</taxon>
    </lineage>
</organism>
<feature type="compositionally biased region" description="Polar residues" evidence="1">
    <location>
        <begin position="122"/>
        <end position="134"/>
    </location>
</feature>
<feature type="region of interest" description="Disordered" evidence="1">
    <location>
        <begin position="85"/>
        <end position="147"/>
    </location>
</feature>
<sequence length="147" mass="15291">VSTLQAARIGPDSGGGVSGELLGHPSSLIATGCPGIAGPRPDRWGPCQRVSLQAPLPGCSECVPPDGLLTRGCCTTTCRSLVDDGESEYSNVQNRRDGHSSRSDPTSHAIPETTSPPRRPPGTSQHLIRKTSLTIAPPDHSQGQPPL</sequence>
<proteinExistence type="predicted"/>
<dbReference type="VEuPathDB" id="GiardiaDB:QR46_4494"/>
<reference evidence="2 3" key="2">
    <citation type="journal article" date="2013" name="Genome Biol. Evol.">
        <title>Genome sequencing of Giardia lamblia genotypes A2 and B isolates (DH and GS) and comparative analysis with the genomes of genotypes A1 and E (WB and Pig).</title>
        <authorList>
            <person name="Adam R.D."/>
            <person name="Dahlstrom E.W."/>
            <person name="Martens C.A."/>
            <person name="Bruno D.P."/>
            <person name="Barbian K.D."/>
            <person name="Ricklefs S.M."/>
            <person name="Hernandez M.M."/>
            <person name="Narla N.P."/>
            <person name="Patel R.B."/>
            <person name="Porcella S.F."/>
            <person name="Nash T.E."/>
        </authorList>
    </citation>
    <scope>NUCLEOTIDE SEQUENCE [LARGE SCALE GENOMIC DNA]</scope>
    <source>
        <strain evidence="2 3">GS</strain>
    </source>
</reference>
<gene>
    <name evidence="2" type="ORF">GSB_154178</name>
</gene>
<evidence type="ECO:0000256" key="1">
    <source>
        <dbReference type="SAM" id="MobiDB-lite"/>
    </source>
</evidence>
<name>V6TPL2_GIAIN</name>
<feature type="region of interest" description="Disordered" evidence="1">
    <location>
        <begin position="1"/>
        <end position="21"/>
    </location>
</feature>
<evidence type="ECO:0000313" key="2">
    <source>
        <dbReference type="EMBL" id="ESU40918.1"/>
    </source>
</evidence>
<dbReference type="EMBL" id="AHHH01000162">
    <property type="protein sequence ID" value="ESU40918.1"/>
    <property type="molecule type" value="Genomic_DNA"/>
</dbReference>
<protein>
    <submittedName>
        <fullName evidence="2">DNA-dependent RNA polymerase beta' subunit/160 kD subunit</fullName>
    </submittedName>
</protein>
<reference evidence="3" key="1">
    <citation type="submission" date="2012-02" db="EMBL/GenBank/DDBJ databases">
        <title>Genome sequencing of Giardia lamblia Genotypes A2 and B isolates (DH and GS) and comparative analysis with the genomes of Genotypes A1 and E (WB and Pig).</title>
        <authorList>
            <person name="Adam R."/>
            <person name="Dahlstrom E."/>
            <person name="Martens C."/>
            <person name="Bruno D."/>
            <person name="Barbian K."/>
            <person name="Porcella S.F."/>
            <person name="Nash T."/>
        </authorList>
    </citation>
    <scope>NUCLEOTIDE SEQUENCE</scope>
    <source>
        <strain evidence="3">GS</strain>
    </source>
</reference>
<accession>V6TPL2</accession>
<comment type="caution">
    <text evidence="2">The sequence shown here is derived from an EMBL/GenBank/DDBJ whole genome shotgun (WGS) entry which is preliminary data.</text>
</comment>
<dbReference type="Proteomes" id="UP000018040">
    <property type="component" value="Unassembled WGS sequence"/>
</dbReference>
<evidence type="ECO:0000313" key="3">
    <source>
        <dbReference type="Proteomes" id="UP000018040"/>
    </source>
</evidence>